<dbReference type="InterPro" id="IPR012337">
    <property type="entry name" value="RNaseH-like_sf"/>
</dbReference>
<proteinExistence type="predicted"/>
<sequence>MDFPTSNNETEYEALIAGLELAIRLEVRHLQVFTDLLLVTNHVKRTYEAREELMKRKLASSSFAHLTKKVLVEVIPCRSTEAHATSTVEDAGETWMTPIVEYL</sequence>
<evidence type="ECO:0000259" key="1">
    <source>
        <dbReference type="Pfam" id="PF13456"/>
    </source>
</evidence>
<dbReference type="SUPFAM" id="SSF53098">
    <property type="entry name" value="Ribonuclease H-like"/>
    <property type="match status" value="1"/>
</dbReference>
<dbReference type="AlphaFoldDB" id="A0A2U1LTI4"/>
<dbReference type="Proteomes" id="UP000245207">
    <property type="component" value="Unassembled WGS sequence"/>
</dbReference>
<protein>
    <submittedName>
        <fullName evidence="2">Ribonuclease H-like domain-containing protein</fullName>
    </submittedName>
</protein>
<reference evidence="2 3" key="1">
    <citation type="journal article" date="2018" name="Mol. Plant">
        <title>The genome of Artemisia annua provides insight into the evolution of Asteraceae family and artemisinin biosynthesis.</title>
        <authorList>
            <person name="Shen Q."/>
            <person name="Zhang L."/>
            <person name="Liao Z."/>
            <person name="Wang S."/>
            <person name="Yan T."/>
            <person name="Shi P."/>
            <person name="Liu M."/>
            <person name="Fu X."/>
            <person name="Pan Q."/>
            <person name="Wang Y."/>
            <person name="Lv Z."/>
            <person name="Lu X."/>
            <person name="Zhang F."/>
            <person name="Jiang W."/>
            <person name="Ma Y."/>
            <person name="Chen M."/>
            <person name="Hao X."/>
            <person name="Li L."/>
            <person name="Tang Y."/>
            <person name="Lv G."/>
            <person name="Zhou Y."/>
            <person name="Sun X."/>
            <person name="Brodelius P.E."/>
            <person name="Rose J.K.C."/>
            <person name="Tang K."/>
        </authorList>
    </citation>
    <scope>NUCLEOTIDE SEQUENCE [LARGE SCALE GENOMIC DNA]</scope>
    <source>
        <strain evidence="3">cv. Huhao1</strain>
        <tissue evidence="2">Leaf</tissue>
    </source>
</reference>
<dbReference type="PANTHER" id="PTHR48475:SF2">
    <property type="entry name" value="RIBONUCLEASE H"/>
    <property type="match status" value="1"/>
</dbReference>
<name>A0A2U1LTI4_ARTAN</name>
<accession>A0A2U1LTI4</accession>
<dbReference type="Pfam" id="PF13456">
    <property type="entry name" value="RVT_3"/>
    <property type="match status" value="1"/>
</dbReference>
<dbReference type="Gene3D" id="3.30.420.10">
    <property type="entry name" value="Ribonuclease H-like superfamily/Ribonuclease H"/>
    <property type="match status" value="1"/>
</dbReference>
<comment type="caution">
    <text evidence="2">The sequence shown here is derived from an EMBL/GenBank/DDBJ whole genome shotgun (WGS) entry which is preliminary data.</text>
</comment>
<dbReference type="EMBL" id="PKPP01007839">
    <property type="protein sequence ID" value="PWA52297.1"/>
    <property type="molecule type" value="Genomic_DNA"/>
</dbReference>
<evidence type="ECO:0000313" key="2">
    <source>
        <dbReference type="EMBL" id="PWA52297.1"/>
    </source>
</evidence>
<gene>
    <name evidence="2" type="ORF">CTI12_AA456330</name>
</gene>
<dbReference type="InterPro" id="IPR002156">
    <property type="entry name" value="RNaseH_domain"/>
</dbReference>
<keyword evidence="3" id="KW-1185">Reference proteome</keyword>
<dbReference type="OrthoDB" id="1740909at2759"/>
<organism evidence="2 3">
    <name type="scientific">Artemisia annua</name>
    <name type="common">Sweet wormwood</name>
    <dbReference type="NCBI Taxonomy" id="35608"/>
    <lineage>
        <taxon>Eukaryota</taxon>
        <taxon>Viridiplantae</taxon>
        <taxon>Streptophyta</taxon>
        <taxon>Embryophyta</taxon>
        <taxon>Tracheophyta</taxon>
        <taxon>Spermatophyta</taxon>
        <taxon>Magnoliopsida</taxon>
        <taxon>eudicotyledons</taxon>
        <taxon>Gunneridae</taxon>
        <taxon>Pentapetalae</taxon>
        <taxon>asterids</taxon>
        <taxon>campanulids</taxon>
        <taxon>Asterales</taxon>
        <taxon>Asteraceae</taxon>
        <taxon>Asteroideae</taxon>
        <taxon>Anthemideae</taxon>
        <taxon>Artemisiinae</taxon>
        <taxon>Artemisia</taxon>
    </lineage>
</organism>
<dbReference type="PANTHER" id="PTHR48475">
    <property type="entry name" value="RIBONUCLEASE H"/>
    <property type="match status" value="1"/>
</dbReference>
<dbReference type="GO" id="GO:0004523">
    <property type="term" value="F:RNA-DNA hybrid ribonuclease activity"/>
    <property type="evidence" value="ECO:0007669"/>
    <property type="project" value="InterPro"/>
</dbReference>
<evidence type="ECO:0000313" key="3">
    <source>
        <dbReference type="Proteomes" id="UP000245207"/>
    </source>
</evidence>
<dbReference type="InterPro" id="IPR036397">
    <property type="entry name" value="RNaseH_sf"/>
</dbReference>
<feature type="domain" description="RNase H type-1" evidence="1">
    <location>
        <begin position="6"/>
        <end position="53"/>
    </location>
</feature>
<dbReference type="GO" id="GO:0003676">
    <property type="term" value="F:nucleic acid binding"/>
    <property type="evidence" value="ECO:0007669"/>
    <property type="project" value="InterPro"/>
</dbReference>